<name>A0A919RKV2_9ACTN</name>
<protein>
    <submittedName>
        <fullName evidence="1">Uncharacterized protein</fullName>
    </submittedName>
</protein>
<accession>A0A919RKV2</accession>
<gene>
    <name evidence="1" type="ORF">Ssi02_41570</name>
</gene>
<reference evidence="1" key="1">
    <citation type="submission" date="2021-01" db="EMBL/GenBank/DDBJ databases">
        <title>Whole genome shotgun sequence of Sinosporangium siamense NBRC 109515.</title>
        <authorList>
            <person name="Komaki H."/>
            <person name="Tamura T."/>
        </authorList>
    </citation>
    <scope>NUCLEOTIDE SEQUENCE</scope>
    <source>
        <strain evidence="1">NBRC 109515</strain>
    </source>
</reference>
<organism evidence="1 2">
    <name type="scientific">Sinosporangium siamense</name>
    <dbReference type="NCBI Taxonomy" id="1367973"/>
    <lineage>
        <taxon>Bacteria</taxon>
        <taxon>Bacillati</taxon>
        <taxon>Actinomycetota</taxon>
        <taxon>Actinomycetes</taxon>
        <taxon>Streptosporangiales</taxon>
        <taxon>Streptosporangiaceae</taxon>
        <taxon>Sinosporangium</taxon>
    </lineage>
</organism>
<sequence length="127" mass="13629">MAGQLVQIDGALRGAPIEDHINVVGPPSPAGTEIPLHPSHVAQQLRLRELSGHRADPAGRRIPVRGRGHREQVAELGIFTRFFVWEAFPVVVLVGERRLGAAHDADHVARSHGGGGEKQIANAVARN</sequence>
<proteinExistence type="predicted"/>
<dbReference type="AlphaFoldDB" id="A0A919RKV2"/>
<dbReference type="Proteomes" id="UP000606172">
    <property type="component" value="Unassembled WGS sequence"/>
</dbReference>
<evidence type="ECO:0000313" key="1">
    <source>
        <dbReference type="EMBL" id="GII93926.1"/>
    </source>
</evidence>
<dbReference type="EMBL" id="BOOW01000027">
    <property type="protein sequence ID" value="GII93926.1"/>
    <property type="molecule type" value="Genomic_DNA"/>
</dbReference>
<evidence type="ECO:0000313" key="2">
    <source>
        <dbReference type="Proteomes" id="UP000606172"/>
    </source>
</evidence>
<keyword evidence="2" id="KW-1185">Reference proteome</keyword>
<comment type="caution">
    <text evidence="1">The sequence shown here is derived from an EMBL/GenBank/DDBJ whole genome shotgun (WGS) entry which is preliminary data.</text>
</comment>